<evidence type="ECO:0000259" key="2">
    <source>
        <dbReference type="Pfam" id="PF14285"/>
    </source>
</evidence>
<dbReference type="RefSeq" id="WP_250857908.1">
    <property type="nucleotide sequence ID" value="NZ_JAGSOJ010000001.1"/>
</dbReference>
<comment type="caution">
    <text evidence="3">The sequence shown here is derived from an EMBL/GenBank/DDBJ whole genome shotgun (WGS) entry which is preliminary data.</text>
</comment>
<feature type="transmembrane region" description="Helical" evidence="1">
    <location>
        <begin position="55"/>
        <end position="73"/>
    </location>
</feature>
<dbReference type="EMBL" id="JAGSOJ010000001">
    <property type="protein sequence ID" value="MCM1989043.1"/>
    <property type="molecule type" value="Genomic_DNA"/>
</dbReference>
<name>A0A9J6NXQ5_9CLOT</name>
<accession>A0A9J6NXQ5</accession>
<dbReference type="AlphaFoldDB" id="A0A9J6NXQ5"/>
<sequence>MKKIDDKFLNKLDEMEIDMPKLSEEKLNRIYKLEMEKVGLKKPQKKKFNWKVRKGLVAACFVVAFGAAIPSIFNQINNIKENPIASVPNDSVKEKIKIITSLKDGEHSSVVELSKGILNFGEATPPMDSIMYFDPKTTTERSLTQKEYIEYLGVDPRPSYMIAGLIEQPVDNLMIIKNKNGTMAYDNGYFNYFSEDNNKVLTISTSKGGYPKNCALIATESESKSNINGIEVNVGHSLDSMYVATFMYKGIGYEIESYNISQKEFINVLVSILQ</sequence>
<reference evidence="3" key="2">
    <citation type="submission" date="2021-04" db="EMBL/GenBank/DDBJ databases">
        <authorList>
            <person name="Dong X."/>
        </authorList>
    </citation>
    <scope>NUCLEOTIDE SEQUENCE</scope>
    <source>
        <strain evidence="3">ZWT</strain>
    </source>
</reference>
<feature type="domain" description="DUF4367" evidence="2">
    <location>
        <begin position="178"/>
        <end position="272"/>
    </location>
</feature>
<evidence type="ECO:0000256" key="1">
    <source>
        <dbReference type="SAM" id="Phobius"/>
    </source>
</evidence>
<organism evidence="3 4">
    <name type="scientific">Oceanirhabdus seepicola</name>
    <dbReference type="NCBI Taxonomy" id="2828781"/>
    <lineage>
        <taxon>Bacteria</taxon>
        <taxon>Bacillati</taxon>
        <taxon>Bacillota</taxon>
        <taxon>Clostridia</taxon>
        <taxon>Eubacteriales</taxon>
        <taxon>Clostridiaceae</taxon>
        <taxon>Oceanirhabdus</taxon>
    </lineage>
</organism>
<gene>
    <name evidence="3" type="ORF">KDK92_04760</name>
</gene>
<evidence type="ECO:0000313" key="4">
    <source>
        <dbReference type="Proteomes" id="UP001056429"/>
    </source>
</evidence>
<proteinExistence type="predicted"/>
<keyword evidence="4" id="KW-1185">Reference proteome</keyword>
<dbReference type="InterPro" id="IPR025377">
    <property type="entry name" value="DUF4367"/>
</dbReference>
<keyword evidence="1" id="KW-0812">Transmembrane</keyword>
<keyword evidence="1" id="KW-0472">Membrane</keyword>
<evidence type="ECO:0000313" key="3">
    <source>
        <dbReference type="EMBL" id="MCM1989043.1"/>
    </source>
</evidence>
<protein>
    <submittedName>
        <fullName evidence="3">DUF4367 domain-containing protein</fullName>
    </submittedName>
</protein>
<reference evidence="3" key="1">
    <citation type="journal article" date="2021" name="mSystems">
        <title>Bacteria and Archaea Synergistically Convert Glycine Betaine to Biogenic Methane in the Formosa Cold Seep of the South China Sea.</title>
        <authorList>
            <person name="Li L."/>
            <person name="Zhang W."/>
            <person name="Zhang S."/>
            <person name="Song L."/>
            <person name="Sun Q."/>
            <person name="Zhang H."/>
            <person name="Xiang H."/>
            <person name="Dong X."/>
        </authorList>
    </citation>
    <scope>NUCLEOTIDE SEQUENCE</scope>
    <source>
        <strain evidence="3">ZWT</strain>
    </source>
</reference>
<dbReference type="Pfam" id="PF14285">
    <property type="entry name" value="DUF4367"/>
    <property type="match status" value="1"/>
</dbReference>
<dbReference type="Proteomes" id="UP001056429">
    <property type="component" value="Unassembled WGS sequence"/>
</dbReference>
<keyword evidence="1" id="KW-1133">Transmembrane helix</keyword>